<dbReference type="InterPro" id="IPR043138">
    <property type="entry name" value="GGT_lsub"/>
</dbReference>
<gene>
    <name evidence="1" type="ORF">FXN63_15475</name>
</gene>
<dbReference type="PANTHER" id="PTHR43881:SF5">
    <property type="entry name" value="GAMMA-GLUTAMYLTRANSPEPTIDASE"/>
    <property type="match status" value="1"/>
</dbReference>
<evidence type="ECO:0000313" key="2">
    <source>
        <dbReference type="Proteomes" id="UP000325161"/>
    </source>
</evidence>
<dbReference type="PRINTS" id="PR01210">
    <property type="entry name" value="GGTRANSPTASE"/>
</dbReference>
<sequence>MVVAPNTLAAQSGLAVLRDGGNAVEAMIAAAAAIAASYPHMNSIGGDGFWLISKPGEAPRGLEACGAAAAAANIDAYRAHGLTAVPTRGGLAANTVAGTVSGWQAALSYSQAELGGRLPLSRLLEDAIFYAKDGISTTRSQSVCTANRRQELDQLPGFADTFLQDGAAPAIGARFQQPRLAATLEHLAKAGLDDYYRGELARSIATDLQSVGSPLALADLEAHEAVWKTPLALRHTLGTVYNMPPPTQGLVSLLILGQLDRLWHPALESLGASFVHACVEATKQAFAVRDKHITDPRHMSLDPASFLAADALDAMTARVSRDHAAPWGAGQGPADTVWMGAIDRNGVAVSFIQSIYHEFGSGLVLPGSGINWQNRGCSFSLDPAARNPIAPGRKPFHTLNPAMAHLADGRTLVYGNMGGDGQPQSQSAVFSRIVHMGMNPQAAIDAPRWLLGRTWGQSSDSLKVESRFPDETVLALRALGHQVDVLQPYDESMGHAGAIVMHADGLFEGGSDPRSDGAAAGW</sequence>
<keyword evidence="1" id="KW-0808">Transferase</keyword>
<dbReference type="InterPro" id="IPR043137">
    <property type="entry name" value="GGT_ssub_C"/>
</dbReference>
<name>A0A5C0B8X4_9BURK</name>
<keyword evidence="2" id="KW-1185">Reference proteome</keyword>
<dbReference type="RefSeq" id="WP_148819395.1">
    <property type="nucleotide sequence ID" value="NZ_CP043046.1"/>
</dbReference>
<dbReference type="GO" id="GO:0016740">
    <property type="term" value="F:transferase activity"/>
    <property type="evidence" value="ECO:0007669"/>
    <property type="project" value="UniProtKB-KW"/>
</dbReference>
<proteinExistence type="predicted"/>
<dbReference type="OrthoDB" id="5297205at2"/>
<reference evidence="1 2" key="1">
    <citation type="submission" date="2019-08" db="EMBL/GenBank/DDBJ databases">
        <title>Amphibian skin-associated Pigmentiphaga: genome sequence and occurrence across geography and hosts.</title>
        <authorList>
            <person name="Bletz M.C."/>
            <person name="Bunk B."/>
            <person name="Sproeer C."/>
            <person name="Biwer P."/>
            <person name="Reiter S."/>
            <person name="Rabemananjara F.C.E."/>
            <person name="Schulz S."/>
            <person name="Overmann J."/>
            <person name="Vences M."/>
        </authorList>
    </citation>
    <scope>NUCLEOTIDE SEQUENCE [LARGE SCALE GENOMIC DNA]</scope>
    <source>
        <strain evidence="1 2">Mada1488</strain>
    </source>
</reference>
<dbReference type="EMBL" id="CP043046">
    <property type="protein sequence ID" value="QEI09347.1"/>
    <property type="molecule type" value="Genomic_DNA"/>
</dbReference>
<dbReference type="PANTHER" id="PTHR43881">
    <property type="entry name" value="GAMMA-GLUTAMYLTRANSPEPTIDASE (AFU_ORTHOLOGUE AFUA_4G13580)"/>
    <property type="match status" value="1"/>
</dbReference>
<dbReference type="SUPFAM" id="SSF56235">
    <property type="entry name" value="N-terminal nucleophile aminohydrolases (Ntn hydrolases)"/>
    <property type="match status" value="1"/>
</dbReference>
<dbReference type="InterPro" id="IPR029055">
    <property type="entry name" value="Ntn_hydrolases_N"/>
</dbReference>
<dbReference type="KEGG" id="pacr:FXN63_15475"/>
<dbReference type="Pfam" id="PF01019">
    <property type="entry name" value="G_glu_transpept"/>
    <property type="match status" value="1"/>
</dbReference>
<accession>A0A5C0B8X4</accession>
<protein>
    <submittedName>
        <fullName evidence="1">Gamma-glutamyltransferase family protein</fullName>
    </submittedName>
</protein>
<dbReference type="Proteomes" id="UP000325161">
    <property type="component" value="Chromosome"/>
</dbReference>
<evidence type="ECO:0000313" key="1">
    <source>
        <dbReference type="EMBL" id="QEI09347.1"/>
    </source>
</evidence>
<dbReference type="Gene3D" id="1.10.246.130">
    <property type="match status" value="1"/>
</dbReference>
<organism evidence="1 2">
    <name type="scientific">Pigmentiphaga aceris</name>
    <dbReference type="NCBI Taxonomy" id="1940612"/>
    <lineage>
        <taxon>Bacteria</taxon>
        <taxon>Pseudomonadati</taxon>
        <taxon>Pseudomonadota</taxon>
        <taxon>Betaproteobacteria</taxon>
        <taxon>Burkholderiales</taxon>
        <taxon>Alcaligenaceae</taxon>
        <taxon>Pigmentiphaga</taxon>
    </lineage>
</organism>
<dbReference type="InterPro" id="IPR052896">
    <property type="entry name" value="GGT-like_enzyme"/>
</dbReference>
<dbReference type="AlphaFoldDB" id="A0A5C0B8X4"/>
<dbReference type="Gene3D" id="3.60.20.40">
    <property type="match status" value="1"/>
</dbReference>